<organism evidence="1 2">
    <name type="scientific">Melastoma candidum</name>
    <dbReference type="NCBI Taxonomy" id="119954"/>
    <lineage>
        <taxon>Eukaryota</taxon>
        <taxon>Viridiplantae</taxon>
        <taxon>Streptophyta</taxon>
        <taxon>Embryophyta</taxon>
        <taxon>Tracheophyta</taxon>
        <taxon>Spermatophyta</taxon>
        <taxon>Magnoliopsida</taxon>
        <taxon>eudicotyledons</taxon>
        <taxon>Gunneridae</taxon>
        <taxon>Pentapetalae</taxon>
        <taxon>rosids</taxon>
        <taxon>malvids</taxon>
        <taxon>Myrtales</taxon>
        <taxon>Melastomataceae</taxon>
        <taxon>Melastomatoideae</taxon>
        <taxon>Melastomateae</taxon>
        <taxon>Melastoma</taxon>
    </lineage>
</organism>
<evidence type="ECO:0000313" key="1">
    <source>
        <dbReference type="EMBL" id="KAI4380010.1"/>
    </source>
</evidence>
<keyword evidence="2" id="KW-1185">Reference proteome</keyword>
<evidence type="ECO:0000313" key="2">
    <source>
        <dbReference type="Proteomes" id="UP001057402"/>
    </source>
</evidence>
<accession>A0ACB9RLX0</accession>
<sequence length="98" mass="10952">MEAEAKADSYPDAKRLKSSSRPKPPPRRSVSSHQSLPLAPPELLKRRIDEAKRFAVAQARQDGCTGNYRIFDSQFGNFLLPVIPNRAELGGYQHHSHG</sequence>
<gene>
    <name evidence="1" type="ORF">MLD38_006244</name>
</gene>
<dbReference type="EMBL" id="CM042882">
    <property type="protein sequence ID" value="KAI4380010.1"/>
    <property type="molecule type" value="Genomic_DNA"/>
</dbReference>
<reference evidence="2" key="1">
    <citation type="journal article" date="2023" name="Front. Plant Sci.">
        <title>Chromosomal-level genome assembly of Melastoma candidum provides insights into trichome evolution.</title>
        <authorList>
            <person name="Zhong Y."/>
            <person name="Wu W."/>
            <person name="Sun C."/>
            <person name="Zou P."/>
            <person name="Liu Y."/>
            <person name="Dai S."/>
            <person name="Zhou R."/>
        </authorList>
    </citation>
    <scope>NUCLEOTIDE SEQUENCE [LARGE SCALE GENOMIC DNA]</scope>
</reference>
<dbReference type="Proteomes" id="UP001057402">
    <property type="component" value="Chromosome 3"/>
</dbReference>
<proteinExistence type="predicted"/>
<name>A0ACB9RLX0_9MYRT</name>
<protein>
    <submittedName>
        <fullName evidence="1">Uncharacterized protein</fullName>
    </submittedName>
</protein>
<comment type="caution">
    <text evidence="1">The sequence shown here is derived from an EMBL/GenBank/DDBJ whole genome shotgun (WGS) entry which is preliminary data.</text>
</comment>